<proteinExistence type="predicted"/>
<gene>
    <name evidence="4" type="ORF">POM88_047496</name>
</gene>
<keyword evidence="3" id="KW-0648">Protein biosynthesis</keyword>
<evidence type="ECO:0000256" key="3">
    <source>
        <dbReference type="ARBA" id="ARBA00022917"/>
    </source>
</evidence>
<sequence>MESSEVKEFMEALQAGNDFNIIGLMNVGFNFSLVVVGNVNLCTRLGVDEYCVWESTTCHSNTVLLNINGVQLKSKSCDGLYDDANVRGTSQVISTVGTVRYDLQLDVEHRLLEPAYLKIQALEQANGERIYSILNHKPVHVFEKMQRLAVVKCLVHSASSIVTSYMYPCVQSSEVKEFMEALQAGNDFNIIGLMNVGFNFSLVVVGNVNLCTRLGVDEYCVWESTTCHSNTVLLNINGVQLKSKSCDGLYDDANVRGTSQVISTVGTVRYDLQLDVEHRLLEPAYLKIQALEQANGERIYSILNHKPVHVFEKMQRLAVVKCLVHSASSIVTSYMYPCVQSSEVKEFMEALQAGNDFNIIGLMNVGFNFSLVVVGNVNLCTRLGVDEYCVWESTTCHSNTVLLNINGVQLKSKSCDGLYDDANVRGTSQVISTVGTVRYDLQLDVEHRLLEPAYLKIQALEQANGERIYSILNHKPVHVFEKMQRLAVVKCLVHSASSIVTSYMYPCVQSLEVKEFMEALQAGNDFNIIGLMNVGFNFSLVVVGNVNLCTRLGVDEYCVWESTTCHSNTVLLNINGVQLKSKSCDGLYDDANVRGTSQVISTVGTVRYALQLDVEHRLLEPAYLKIQALEQANELTNAEKSCMSSINLDPEYHSGQYQSNFTHQRTRKKQEVLNFVHPFQSLLSLHPKRL</sequence>
<dbReference type="GO" id="GO:0003924">
    <property type="term" value="F:GTPase activity"/>
    <property type="evidence" value="ECO:0007669"/>
    <property type="project" value="TreeGrafter"/>
</dbReference>
<keyword evidence="2" id="KW-0251">Elongation factor</keyword>
<evidence type="ECO:0000313" key="4">
    <source>
        <dbReference type="EMBL" id="KAK1354240.1"/>
    </source>
</evidence>
<evidence type="ECO:0000313" key="5">
    <source>
        <dbReference type="Proteomes" id="UP001237642"/>
    </source>
</evidence>
<dbReference type="PANTHER" id="PTHR42908">
    <property type="entry name" value="TRANSLATION ELONGATION FACTOR-RELATED"/>
    <property type="match status" value="1"/>
</dbReference>
<dbReference type="AlphaFoldDB" id="A0AAD8LXM3"/>
<accession>A0AAD8LXM3</accession>
<name>A0AAD8LXM3_9APIA</name>
<evidence type="ECO:0000256" key="2">
    <source>
        <dbReference type="ARBA" id="ARBA00022768"/>
    </source>
</evidence>
<dbReference type="PANTHER" id="PTHR42908:SF10">
    <property type="entry name" value="EUKARYOTIC TRANSLATION ELONGATION FACTOR 2"/>
    <property type="match status" value="1"/>
</dbReference>
<dbReference type="GO" id="GO:0005829">
    <property type="term" value="C:cytosol"/>
    <property type="evidence" value="ECO:0007669"/>
    <property type="project" value="TreeGrafter"/>
</dbReference>
<dbReference type="GO" id="GO:0003746">
    <property type="term" value="F:translation elongation factor activity"/>
    <property type="evidence" value="ECO:0007669"/>
    <property type="project" value="UniProtKB-KW"/>
</dbReference>
<keyword evidence="1" id="KW-0963">Cytoplasm</keyword>
<dbReference type="Proteomes" id="UP001237642">
    <property type="component" value="Unassembled WGS sequence"/>
</dbReference>
<dbReference type="GO" id="GO:0043022">
    <property type="term" value="F:ribosome binding"/>
    <property type="evidence" value="ECO:0007669"/>
    <property type="project" value="TreeGrafter"/>
</dbReference>
<dbReference type="EMBL" id="JAUIZM010000011">
    <property type="protein sequence ID" value="KAK1354240.1"/>
    <property type="molecule type" value="Genomic_DNA"/>
</dbReference>
<reference evidence="4" key="2">
    <citation type="submission" date="2023-05" db="EMBL/GenBank/DDBJ databases">
        <authorList>
            <person name="Schelkunov M.I."/>
        </authorList>
    </citation>
    <scope>NUCLEOTIDE SEQUENCE</scope>
    <source>
        <strain evidence="4">Hsosn_3</strain>
        <tissue evidence="4">Leaf</tissue>
    </source>
</reference>
<evidence type="ECO:0000256" key="1">
    <source>
        <dbReference type="ARBA" id="ARBA00022490"/>
    </source>
</evidence>
<organism evidence="4 5">
    <name type="scientific">Heracleum sosnowskyi</name>
    <dbReference type="NCBI Taxonomy" id="360622"/>
    <lineage>
        <taxon>Eukaryota</taxon>
        <taxon>Viridiplantae</taxon>
        <taxon>Streptophyta</taxon>
        <taxon>Embryophyta</taxon>
        <taxon>Tracheophyta</taxon>
        <taxon>Spermatophyta</taxon>
        <taxon>Magnoliopsida</taxon>
        <taxon>eudicotyledons</taxon>
        <taxon>Gunneridae</taxon>
        <taxon>Pentapetalae</taxon>
        <taxon>asterids</taxon>
        <taxon>campanulids</taxon>
        <taxon>Apiales</taxon>
        <taxon>Apiaceae</taxon>
        <taxon>Apioideae</taxon>
        <taxon>apioid superclade</taxon>
        <taxon>Tordylieae</taxon>
        <taxon>Tordyliinae</taxon>
        <taxon>Heracleum</taxon>
    </lineage>
</organism>
<protein>
    <submittedName>
        <fullName evidence="4">Uncharacterized protein</fullName>
    </submittedName>
</protein>
<reference evidence="4" key="1">
    <citation type="submission" date="2023-02" db="EMBL/GenBank/DDBJ databases">
        <title>Genome of toxic invasive species Heracleum sosnowskyi carries increased number of genes despite the absence of recent whole-genome duplications.</title>
        <authorList>
            <person name="Schelkunov M."/>
            <person name="Shtratnikova V."/>
            <person name="Makarenko M."/>
            <person name="Klepikova A."/>
            <person name="Omelchenko D."/>
            <person name="Novikova G."/>
            <person name="Obukhova E."/>
            <person name="Bogdanov V."/>
            <person name="Penin A."/>
            <person name="Logacheva M."/>
        </authorList>
    </citation>
    <scope>NUCLEOTIDE SEQUENCE</scope>
    <source>
        <strain evidence="4">Hsosn_3</strain>
        <tissue evidence="4">Leaf</tissue>
    </source>
</reference>
<keyword evidence="5" id="KW-1185">Reference proteome</keyword>
<comment type="caution">
    <text evidence="4">The sequence shown here is derived from an EMBL/GenBank/DDBJ whole genome shotgun (WGS) entry which is preliminary data.</text>
</comment>
<dbReference type="GO" id="GO:1990904">
    <property type="term" value="C:ribonucleoprotein complex"/>
    <property type="evidence" value="ECO:0007669"/>
    <property type="project" value="TreeGrafter"/>
</dbReference>